<dbReference type="InterPro" id="IPR004099">
    <property type="entry name" value="Pyr_nucl-diS_OxRdtase_dimer"/>
</dbReference>
<keyword evidence="9" id="KW-0547">Nucleotide-binding</keyword>
<dbReference type="InterPro" id="IPR012999">
    <property type="entry name" value="Pyr_OxRdtase_I_AS"/>
</dbReference>
<dbReference type="Pfam" id="PF07992">
    <property type="entry name" value="Pyr_redox_2"/>
    <property type="match status" value="1"/>
</dbReference>
<keyword evidence="4" id="KW-0521">NADP</keyword>
<feature type="domain" description="Pyridine nucleotide-disulphide oxidoreductase dimerisation" evidence="12">
    <location>
        <begin position="365"/>
        <end position="474"/>
    </location>
</feature>
<dbReference type="Pfam" id="PF02852">
    <property type="entry name" value="Pyr_redox_dim"/>
    <property type="match status" value="1"/>
</dbReference>
<dbReference type="PANTHER" id="PTHR43014">
    <property type="entry name" value="MERCURIC REDUCTASE"/>
    <property type="match status" value="1"/>
</dbReference>
<dbReference type="SUPFAM" id="SSF55424">
    <property type="entry name" value="FAD/NAD-linked reductases, dimerisation (C-terminal) domain"/>
    <property type="match status" value="1"/>
</dbReference>
<organism evidence="14 15">
    <name type="scientific">Propionibacterium cyclohexanicum</name>
    <dbReference type="NCBI Taxonomy" id="64702"/>
    <lineage>
        <taxon>Bacteria</taxon>
        <taxon>Bacillati</taxon>
        <taxon>Actinomycetota</taxon>
        <taxon>Actinomycetes</taxon>
        <taxon>Propionibacteriales</taxon>
        <taxon>Propionibacteriaceae</taxon>
        <taxon>Propionibacterium</taxon>
    </lineage>
</organism>
<feature type="binding site" evidence="9">
    <location>
        <begin position="197"/>
        <end position="204"/>
    </location>
    <ligand>
        <name>NAD(+)</name>
        <dbReference type="ChEBI" id="CHEBI:57540"/>
    </ligand>
</feature>
<feature type="binding site" evidence="9">
    <location>
        <position position="329"/>
    </location>
    <ligand>
        <name>FAD</name>
        <dbReference type="ChEBI" id="CHEBI:57692"/>
    </ligand>
</feature>
<feature type="binding site" evidence="9">
    <location>
        <position position="68"/>
    </location>
    <ligand>
        <name>FAD</name>
        <dbReference type="ChEBI" id="CHEBI:57692"/>
    </ligand>
</feature>
<feature type="disulfide bond" description="Redox-active" evidence="10">
    <location>
        <begin position="59"/>
        <end position="64"/>
    </location>
</feature>
<evidence type="ECO:0000259" key="12">
    <source>
        <dbReference type="Pfam" id="PF02852"/>
    </source>
</evidence>
<dbReference type="Gene3D" id="3.30.390.30">
    <property type="match status" value="1"/>
</dbReference>
<dbReference type="InterPro" id="IPR023753">
    <property type="entry name" value="FAD/NAD-binding_dom"/>
</dbReference>
<dbReference type="PRINTS" id="PR00368">
    <property type="entry name" value="FADPNR"/>
</dbReference>
<dbReference type="Gene3D" id="3.50.50.60">
    <property type="entry name" value="FAD/NAD(P)-binding domain"/>
    <property type="match status" value="2"/>
</dbReference>
<keyword evidence="15" id="KW-1185">Reference proteome</keyword>
<sequence>MAVAAMSAWNHGHMTRDHFDLCIIGSGSGNTIIDEQFDDQAVALVDQGVGEQEWFGGTCLNVGCIPTKMLVVPADFAMAPAQAQRLGVSLHLNGVDFAAIQKRVFGRTNAISTAGLEWREKNENVTVLREPAAFLDAHRLQVGRRTISAEQFVIAAGSRPRHLDVPGLDDPDLAGLIHTYETITRVKRLPRQLVIVGGGTIAVELGHVFSAYGSRVTVVHRGPTLLRRLDGDLRAAATKLASERYSVKLNQQLSRVEPSHSGGLIVWTHDADGVQYSYTADAMLLALGNVPNGDLLAVEKAGVAVDDEGFVVTDAHQRTSQPHIWALGDVCDHHLLKHVANAQARTVQHNLLHPDDLVSTRREVIPQAIFTDPPMFVVGATQQELEAAGQPFVHVVQDFSSVAYGWALDDRTSFVKLLADPKTGRLLGAHLIGPEAPELGQLLVTAMSFGIDAQQMARGQYWAHPELAEVVENALLSIAAQCEAYRDAS</sequence>
<dbReference type="InterPro" id="IPR036188">
    <property type="entry name" value="FAD/NAD-bd_sf"/>
</dbReference>
<dbReference type="PANTHER" id="PTHR43014:SF5">
    <property type="entry name" value="GLUTATHIONE REDUCTASE (NADPH)"/>
    <property type="match status" value="1"/>
</dbReference>
<keyword evidence="2 11" id="KW-0285">Flavoprotein</keyword>
<comment type="cofactor">
    <cofactor evidence="9">
        <name>FAD</name>
        <dbReference type="ChEBI" id="CHEBI:57692"/>
    </cofactor>
    <text evidence="9">Binds 1 FAD per subunit.</text>
</comment>
<feature type="active site" description="Proton acceptor" evidence="8">
    <location>
        <position position="464"/>
    </location>
</feature>
<evidence type="ECO:0000259" key="13">
    <source>
        <dbReference type="Pfam" id="PF07992"/>
    </source>
</evidence>
<dbReference type="NCBIfam" id="NF005884">
    <property type="entry name" value="PRK07846.1"/>
    <property type="match status" value="1"/>
</dbReference>
<evidence type="ECO:0000256" key="10">
    <source>
        <dbReference type="PIRSR" id="PIRSR000350-4"/>
    </source>
</evidence>
<evidence type="ECO:0000256" key="6">
    <source>
        <dbReference type="ARBA" id="ARBA00023157"/>
    </source>
</evidence>
<evidence type="ECO:0000256" key="8">
    <source>
        <dbReference type="PIRSR" id="PIRSR000350-2"/>
    </source>
</evidence>
<keyword evidence="7 11" id="KW-0676">Redox-active center</keyword>
<evidence type="ECO:0000256" key="9">
    <source>
        <dbReference type="PIRSR" id="PIRSR000350-3"/>
    </source>
</evidence>
<evidence type="ECO:0000256" key="7">
    <source>
        <dbReference type="ARBA" id="ARBA00023284"/>
    </source>
</evidence>
<dbReference type="AlphaFoldDB" id="A0A1H9RTN2"/>
<keyword evidence="5 11" id="KW-0560">Oxidoreductase</keyword>
<dbReference type="InterPro" id="IPR016156">
    <property type="entry name" value="FAD/NAD-linked_Rdtase_dimer_sf"/>
</dbReference>
<evidence type="ECO:0000313" key="14">
    <source>
        <dbReference type="EMBL" id="SER76066.1"/>
    </source>
</evidence>
<evidence type="ECO:0000313" key="15">
    <source>
        <dbReference type="Proteomes" id="UP000198815"/>
    </source>
</evidence>
<dbReference type="InterPro" id="IPR001100">
    <property type="entry name" value="Pyr_nuc-diS_OxRdtase"/>
</dbReference>
<comment type="similarity">
    <text evidence="1 11">Belongs to the class-I pyridine nucleotide-disulfide oxidoreductase family.</text>
</comment>
<evidence type="ECO:0000256" key="5">
    <source>
        <dbReference type="ARBA" id="ARBA00023002"/>
    </source>
</evidence>
<dbReference type="EMBL" id="FOGZ01000009">
    <property type="protein sequence ID" value="SER76066.1"/>
    <property type="molecule type" value="Genomic_DNA"/>
</dbReference>
<protein>
    <submittedName>
        <fullName evidence="14">Mycothione reductase</fullName>
    </submittedName>
</protein>
<dbReference type="STRING" id="64702.SAMN05443377_10934"/>
<dbReference type="Proteomes" id="UP000198815">
    <property type="component" value="Unassembled WGS sequence"/>
</dbReference>
<evidence type="ECO:0000256" key="1">
    <source>
        <dbReference type="ARBA" id="ARBA00007532"/>
    </source>
</evidence>
<evidence type="ECO:0000256" key="11">
    <source>
        <dbReference type="RuleBase" id="RU003691"/>
    </source>
</evidence>
<dbReference type="GO" id="GO:0016668">
    <property type="term" value="F:oxidoreductase activity, acting on a sulfur group of donors, NAD(P) as acceptor"/>
    <property type="evidence" value="ECO:0007669"/>
    <property type="project" value="InterPro"/>
</dbReference>
<accession>A0A1H9RTN2</accession>
<evidence type="ECO:0000256" key="2">
    <source>
        <dbReference type="ARBA" id="ARBA00022630"/>
    </source>
</evidence>
<name>A0A1H9RTN2_9ACTN</name>
<proteinExistence type="inferred from homology"/>
<dbReference type="PROSITE" id="PS00076">
    <property type="entry name" value="PYRIDINE_REDOX_1"/>
    <property type="match status" value="1"/>
</dbReference>
<evidence type="ECO:0000256" key="4">
    <source>
        <dbReference type="ARBA" id="ARBA00022857"/>
    </source>
</evidence>
<gene>
    <name evidence="14" type="ORF">SAMN05443377_10934</name>
</gene>
<reference evidence="15" key="1">
    <citation type="submission" date="2016-10" db="EMBL/GenBank/DDBJ databases">
        <authorList>
            <person name="Varghese N."/>
            <person name="Submissions S."/>
        </authorList>
    </citation>
    <scope>NUCLEOTIDE SEQUENCE [LARGE SCALE GENOMIC DNA]</scope>
    <source>
        <strain evidence="15">DSM 16859</strain>
    </source>
</reference>
<dbReference type="GO" id="GO:0000166">
    <property type="term" value="F:nucleotide binding"/>
    <property type="evidence" value="ECO:0007669"/>
    <property type="project" value="UniProtKB-KW"/>
</dbReference>
<keyword evidence="9" id="KW-0520">NAD</keyword>
<keyword evidence="3 9" id="KW-0274">FAD</keyword>
<dbReference type="PRINTS" id="PR00411">
    <property type="entry name" value="PNDRDTASEI"/>
</dbReference>
<dbReference type="PIRSF" id="PIRSF000350">
    <property type="entry name" value="Mercury_reductase_MerA"/>
    <property type="match status" value="1"/>
</dbReference>
<evidence type="ECO:0000256" key="3">
    <source>
        <dbReference type="ARBA" id="ARBA00022827"/>
    </source>
</evidence>
<feature type="binding site" evidence="9">
    <location>
        <position position="288"/>
    </location>
    <ligand>
        <name>NAD(+)</name>
        <dbReference type="ChEBI" id="CHEBI:57540"/>
    </ligand>
</feature>
<dbReference type="SUPFAM" id="SSF51905">
    <property type="entry name" value="FAD/NAD(P)-binding domain"/>
    <property type="match status" value="1"/>
</dbReference>
<feature type="domain" description="FAD/NAD(P)-binding" evidence="13">
    <location>
        <begin position="19"/>
        <end position="344"/>
    </location>
</feature>
<keyword evidence="6" id="KW-1015">Disulfide bond</keyword>